<evidence type="ECO:0008006" key="3">
    <source>
        <dbReference type="Google" id="ProtNLM"/>
    </source>
</evidence>
<proteinExistence type="predicted"/>
<dbReference type="Gene3D" id="3.90.930.1">
    <property type="match status" value="1"/>
</dbReference>
<organism evidence="1 2">
    <name type="scientific">Winogradskyella flava</name>
    <dbReference type="NCBI Taxonomy" id="1884876"/>
    <lineage>
        <taxon>Bacteria</taxon>
        <taxon>Pseudomonadati</taxon>
        <taxon>Bacteroidota</taxon>
        <taxon>Flavobacteriia</taxon>
        <taxon>Flavobacteriales</taxon>
        <taxon>Flavobacteriaceae</taxon>
        <taxon>Winogradskyella</taxon>
    </lineage>
</organism>
<gene>
    <name evidence="1" type="ORF">H7F21_03830</name>
</gene>
<keyword evidence="2" id="KW-1185">Reference proteome</keyword>
<sequence length="183" mass="21370">MKYIIFSFFLFQCHLSYSQHSERFTSLIKKIEYSDSSYIENHYSDGAVKSEGAYLYYDMPEYNYSKKAGLWLEYYNTGVIKSESVYDNLGNLLRKSLYDKEGSISSEITATLIDSELSSPKDYFLRNDEISITFRIKSYKYGKDIDGIYLRELGLSKGGKRIGVWKMYTQSGKLEKEIDYNDN</sequence>
<dbReference type="EMBL" id="JACLCP010000001">
    <property type="protein sequence ID" value="MBC2844210.1"/>
    <property type="molecule type" value="Genomic_DNA"/>
</dbReference>
<name>A0A842IMM2_9FLAO</name>
<reference evidence="1" key="1">
    <citation type="submission" date="2020-08" db="EMBL/GenBank/DDBJ databases">
        <title>Winogradskyella ouciana sp. nov., isolated from the hadal seawater of the Mariana Trench.</title>
        <authorList>
            <person name="He X."/>
        </authorList>
    </citation>
    <scope>NUCLEOTIDE SEQUENCE [LARGE SCALE GENOMIC DNA]</scope>
    <source>
        <strain evidence="1">KCTC 52348</strain>
    </source>
</reference>
<dbReference type="Pfam" id="PF07661">
    <property type="entry name" value="MORN_2"/>
    <property type="match status" value="2"/>
</dbReference>
<evidence type="ECO:0000313" key="2">
    <source>
        <dbReference type="Proteomes" id="UP000533900"/>
    </source>
</evidence>
<accession>A0A842IMM2</accession>
<protein>
    <recommendedName>
        <fullName evidence="3">MORN repeat variant</fullName>
    </recommendedName>
</protein>
<dbReference type="Proteomes" id="UP000533900">
    <property type="component" value="Unassembled WGS sequence"/>
</dbReference>
<dbReference type="AlphaFoldDB" id="A0A842IMM2"/>
<evidence type="ECO:0000313" key="1">
    <source>
        <dbReference type="EMBL" id="MBC2844210.1"/>
    </source>
</evidence>
<dbReference type="RefSeq" id="WP_185788549.1">
    <property type="nucleotide sequence ID" value="NZ_JACLCP010000001.1"/>
</dbReference>
<comment type="caution">
    <text evidence="1">The sequence shown here is derived from an EMBL/GenBank/DDBJ whole genome shotgun (WGS) entry which is preliminary data.</text>
</comment>
<dbReference type="InterPro" id="IPR011652">
    <property type="entry name" value="MORN_2"/>
</dbReference>